<dbReference type="GO" id="GO:0006364">
    <property type="term" value="P:rRNA processing"/>
    <property type="evidence" value="ECO:0007669"/>
    <property type="project" value="UniProtKB-KW"/>
</dbReference>
<evidence type="ECO:0000313" key="9">
    <source>
        <dbReference type="Proteomes" id="UP000663868"/>
    </source>
</evidence>
<feature type="compositionally biased region" description="Basic and acidic residues" evidence="6">
    <location>
        <begin position="223"/>
        <end position="233"/>
    </location>
</feature>
<feature type="compositionally biased region" description="Polar residues" evidence="6">
    <location>
        <begin position="589"/>
        <end position="602"/>
    </location>
</feature>
<feature type="region of interest" description="Disordered" evidence="6">
    <location>
        <begin position="458"/>
        <end position="490"/>
    </location>
</feature>
<feature type="region of interest" description="Disordered" evidence="6">
    <location>
        <begin position="547"/>
        <end position="616"/>
    </location>
</feature>
<evidence type="ECO:0000256" key="5">
    <source>
        <dbReference type="ARBA" id="ARBA00023242"/>
    </source>
</evidence>
<organism evidence="8 9">
    <name type="scientific">Adineta steineri</name>
    <dbReference type="NCBI Taxonomy" id="433720"/>
    <lineage>
        <taxon>Eukaryota</taxon>
        <taxon>Metazoa</taxon>
        <taxon>Spiralia</taxon>
        <taxon>Gnathifera</taxon>
        <taxon>Rotifera</taxon>
        <taxon>Eurotatoria</taxon>
        <taxon>Bdelloidea</taxon>
        <taxon>Adinetida</taxon>
        <taxon>Adinetidae</taxon>
        <taxon>Adineta</taxon>
    </lineage>
</organism>
<name>A0A818HW74_9BILA</name>
<dbReference type="Pfam" id="PF03998">
    <property type="entry name" value="Utp11"/>
    <property type="match status" value="1"/>
</dbReference>
<evidence type="ECO:0000313" key="8">
    <source>
        <dbReference type="EMBL" id="CAF3513147.1"/>
    </source>
</evidence>
<dbReference type="InterPro" id="IPR015158">
    <property type="entry name" value="Bud22_dom"/>
</dbReference>
<dbReference type="Proteomes" id="UP000663868">
    <property type="component" value="Unassembled WGS sequence"/>
</dbReference>
<feature type="compositionally biased region" description="Basic and acidic residues" evidence="6">
    <location>
        <begin position="475"/>
        <end position="490"/>
    </location>
</feature>
<dbReference type="AlphaFoldDB" id="A0A818HW74"/>
<dbReference type="EMBL" id="CAJOBB010000018">
    <property type="protein sequence ID" value="CAF3513147.1"/>
    <property type="molecule type" value="Genomic_DNA"/>
</dbReference>
<dbReference type="Pfam" id="PF09073">
    <property type="entry name" value="BUD22"/>
    <property type="match status" value="1"/>
</dbReference>
<evidence type="ECO:0000256" key="4">
    <source>
        <dbReference type="ARBA" id="ARBA00022552"/>
    </source>
</evidence>
<feature type="region of interest" description="Disordered" evidence="6">
    <location>
        <begin position="223"/>
        <end position="252"/>
    </location>
</feature>
<feature type="domain" description="Bud22" evidence="7">
    <location>
        <begin position="529"/>
        <end position="628"/>
    </location>
</feature>
<comment type="subcellular location">
    <subcellularLocation>
        <location evidence="1">Nucleus</location>
        <location evidence="1">Nucleolus</location>
    </subcellularLocation>
</comment>
<feature type="compositionally biased region" description="Polar residues" evidence="6">
    <location>
        <begin position="1"/>
        <end position="11"/>
    </location>
</feature>
<reference evidence="8" key="1">
    <citation type="submission" date="2021-02" db="EMBL/GenBank/DDBJ databases">
        <authorList>
            <person name="Nowell W R."/>
        </authorList>
    </citation>
    <scope>NUCLEOTIDE SEQUENCE</scope>
</reference>
<gene>
    <name evidence="8" type="ORF">KXQ929_LOCUS724</name>
</gene>
<evidence type="ECO:0000256" key="1">
    <source>
        <dbReference type="ARBA" id="ARBA00004604"/>
    </source>
</evidence>
<feature type="compositionally biased region" description="Basic and acidic residues" evidence="6">
    <location>
        <begin position="551"/>
        <end position="561"/>
    </location>
</feature>
<keyword evidence="4" id="KW-0698">rRNA processing</keyword>
<evidence type="ECO:0000256" key="2">
    <source>
        <dbReference type="ARBA" id="ARBA00008105"/>
    </source>
</evidence>
<keyword evidence="5" id="KW-0539">Nucleus</keyword>
<dbReference type="PANTHER" id="PTHR12838">
    <property type="entry name" value="U3 SMALL NUCLEOLAR RNA-ASSOCIATED PROTEIN 11"/>
    <property type="match status" value="1"/>
</dbReference>
<dbReference type="GO" id="GO:0032040">
    <property type="term" value="C:small-subunit processome"/>
    <property type="evidence" value="ECO:0007669"/>
    <property type="project" value="InterPro"/>
</dbReference>
<dbReference type="InterPro" id="IPR007144">
    <property type="entry name" value="SSU_processome_Utp11"/>
</dbReference>
<feature type="region of interest" description="Disordered" evidence="6">
    <location>
        <begin position="1"/>
        <end position="28"/>
    </location>
</feature>
<comment type="similarity">
    <text evidence="2">Belongs to the UTP11 family.</text>
</comment>
<comment type="caution">
    <text evidence="8">The sequence shown here is derived from an EMBL/GenBank/DDBJ whole genome shotgun (WGS) entry which is preliminary data.</text>
</comment>
<feature type="compositionally biased region" description="Low complexity" evidence="6">
    <location>
        <begin position="569"/>
        <end position="585"/>
    </location>
</feature>
<sequence length="635" mass="74637">MSSWKKSSKVGQVQHRERSQLASRQHLGLLEKKKDYKERAIDYQTKGNVIRELKKKALDKNPEEYYFNMVNTKLKGGVHSLKKKYKEYSDDQLKLMQTQDLKYIKYKHQMERKKIDKLQSSSHLIDSEFRPSTSHIFFVDSQKQVEKFDPVKQMRTHPSLINRRSNRLTIEQLKSMKLNCDDEQINKFQKQRKKKYTELQKRIDREKKLQQVELAMEDKLLLKNPKQNDKKDDDDFWSDDENEKANEKKKTKMSLSSFNNKVIELEKAVKRSKVRIIRKLTRQIEHERKKTPDDERTIKKVKRIIDEIHQIRKLPNKDVVLFAMQNEGTIAEVLQKCKPSGDDINQLALIRLATEKSLQSDVVSLKNHEDYAKSWQPLFIMYQSRHEKRIAWKEKSQDFEKIEQALVDQQKELDSIEQNLPKPLKVKKKKTEKIKKPRVARSKQAVVCVLDLANKTAKPFGKPIPEDEGEEEEKKEEKLVDEPEKMDTEQKSLTALASETSVVINDPFFINSQHQITYQKRTSRNENDNNVDDKRFIEQSYFIDALSSSSNRRDGGGDLARKKWTHLTPPVRSRPSNNSSMPNNRKSNDSTNNQKSDNTSLHPSWEASKNAKSQYRIQKSQATKIVFNNSDDEYT</sequence>
<proteinExistence type="inferred from homology"/>
<protein>
    <recommendedName>
        <fullName evidence="3">Probable U3 small nucleolar RNA-associated protein 11</fullName>
    </recommendedName>
</protein>
<evidence type="ECO:0000256" key="3">
    <source>
        <dbReference type="ARBA" id="ARBA00020121"/>
    </source>
</evidence>
<evidence type="ECO:0000259" key="7">
    <source>
        <dbReference type="Pfam" id="PF09073"/>
    </source>
</evidence>
<dbReference type="PANTHER" id="PTHR12838:SF0">
    <property type="entry name" value="U3 SMALL NUCLEOLAR RNA-ASSOCIATED PROTEIN 11-RELATED"/>
    <property type="match status" value="1"/>
</dbReference>
<accession>A0A818HW74</accession>
<evidence type="ECO:0000256" key="6">
    <source>
        <dbReference type="SAM" id="MobiDB-lite"/>
    </source>
</evidence>